<dbReference type="AlphaFoldDB" id="A0A016W778"/>
<evidence type="ECO:0000313" key="1">
    <source>
        <dbReference type="EMBL" id="EYC35127.1"/>
    </source>
</evidence>
<protein>
    <submittedName>
        <fullName evidence="1">Uncharacterized protein</fullName>
    </submittedName>
</protein>
<dbReference type="Proteomes" id="UP000024635">
    <property type="component" value="Unassembled WGS sequence"/>
</dbReference>
<proteinExistence type="predicted"/>
<comment type="caution">
    <text evidence="1">The sequence shown here is derived from an EMBL/GenBank/DDBJ whole genome shotgun (WGS) entry which is preliminary data.</text>
</comment>
<evidence type="ECO:0000313" key="2">
    <source>
        <dbReference type="Proteomes" id="UP000024635"/>
    </source>
</evidence>
<gene>
    <name evidence="1" type="primary">Acey_s1141.g3680</name>
    <name evidence="1" type="ORF">Y032_1141g3680</name>
</gene>
<reference evidence="2" key="1">
    <citation type="journal article" date="2015" name="Nat. Genet.">
        <title>The genome and transcriptome of the zoonotic hookworm Ancylostoma ceylanicum identify infection-specific gene families.</title>
        <authorList>
            <person name="Schwarz E.M."/>
            <person name="Hu Y."/>
            <person name="Antoshechkin I."/>
            <person name="Miller M.M."/>
            <person name="Sternberg P.W."/>
            <person name="Aroian R.V."/>
        </authorList>
    </citation>
    <scope>NUCLEOTIDE SEQUENCE</scope>
    <source>
        <strain evidence="2">HY135</strain>
    </source>
</reference>
<organism evidence="1 2">
    <name type="scientific">Ancylostoma ceylanicum</name>
    <dbReference type="NCBI Taxonomy" id="53326"/>
    <lineage>
        <taxon>Eukaryota</taxon>
        <taxon>Metazoa</taxon>
        <taxon>Ecdysozoa</taxon>
        <taxon>Nematoda</taxon>
        <taxon>Chromadorea</taxon>
        <taxon>Rhabditida</taxon>
        <taxon>Rhabditina</taxon>
        <taxon>Rhabditomorpha</taxon>
        <taxon>Strongyloidea</taxon>
        <taxon>Ancylostomatidae</taxon>
        <taxon>Ancylostomatinae</taxon>
        <taxon>Ancylostoma</taxon>
    </lineage>
</organism>
<accession>A0A016W778</accession>
<name>A0A016W778_9BILA</name>
<keyword evidence="2" id="KW-1185">Reference proteome</keyword>
<dbReference type="EMBL" id="JARK01000740">
    <property type="protein sequence ID" value="EYC35127.1"/>
    <property type="molecule type" value="Genomic_DNA"/>
</dbReference>
<sequence>MESNKGIREVIGWPQWLKAKDITLVTVGFGRNLHEGGLGSNSKTRDEVDYILAEKKSLLWNVEVVPMFNTTTSATTGYFELTSTSEG</sequence>